<feature type="transmembrane region" description="Helical" evidence="9">
    <location>
        <begin position="136"/>
        <end position="155"/>
    </location>
</feature>
<evidence type="ECO:0000256" key="4">
    <source>
        <dbReference type="ARBA" id="ARBA00022679"/>
    </source>
</evidence>
<keyword evidence="3" id="KW-0597">Phosphoprotein</keyword>
<keyword evidence="9" id="KW-0472">Membrane</keyword>
<protein>
    <recommendedName>
        <fullName evidence="2">histidine kinase</fullName>
        <ecNumber evidence="2">2.7.13.3</ecNumber>
    </recommendedName>
</protein>
<feature type="domain" description="Histidine kinase/HSP90-like ATPase" evidence="10">
    <location>
        <begin position="287"/>
        <end position="374"/>
    </location>
</feature>
<dbReference type="Proteomes" id="UP001225356">
    <property type="component" value="Unassembled WGS sequence"/>
</dbReference>
<keyword evidence="7" id="KW-0067">ATP-binding</keyword>
<name>A0ABT9QKN2_9ACTN</name>
<evidence type="ECO:0000256" key="2">
    <source>
        <dbReference type="ARBA" id="ARBA00012438"/>
    </source>
</evidence>
<keyword evidence="14" id="KW-1185">Reference proteome</keyword>
<comment type="caution">
    <text evidence="13">The sequence shown here is derived from an EMBL/GenBank/DDBJ whole genome shotgun (WGS) entry which is preliminary data.</text>
</comment>
<dbReference type="InterPro" id="IPR003594">
    <property type="entry name" value="HATPase_dom"/>
</dbReference>
<dbReference type="InterPro" id="IPR055558">
    <property type="entry name" value="DUF7134"/>
</dbReference>
<evidence type="ECO:0000256" key="9">
    <source>
        <dbReference type="SAM" id="Phobius"/>
    </source>
</evidence>
<keyword evidence="4" id="KW-0808">Transferase</keyword>
<dbReference type="InterPro" id="IPR011712">
    <property type="entry name" value="Sig_transdc_His_kin_sub3_dim/P"/>
</dbReference>
<sequence>MRLNAPRAAWRFLKRPRVQDALLAGLVLLLEGSAMLAAHRGDPRDQIAGVAIASAGCLALLWRRSRPATVAVIALTFDLAGVVAGVDGPGTTPGVIALYSAGRHASNRAAWLLAVVAWGTYLLGTVLVVPRPPGNQTIGVLTPLLFVGLGQYIRFRGELRDRGRHEAAENAVRAERHRIARELHDVVAHHISVITVLMGAARTTVPADPGKAQETLLTAERTARAAMAEMRQLLHVLRAEDGAEPENQAGIGTSALPELVEQAARAGLPARLEVTGDAVALPSAVDHAIYRIVQESLTNTRKHARGARSSVRLAYLPDAVEVEVLDDGPGAEAPPTGGFGLGGMAERVALSGGELRTGPRQEGGFGVHARFPLPGAADLGAGAQPGA</sequence>
<accession>A0ABT9QKN2</accession>
<dbReference type="EC" id="2.7.13.3" evidence="2"/>
<evidence type="ECO:0000256" key="3">
    <source>
        <dbReference type="ARBA" id="ARBA00022553"/>
    </source>
</evidence>
<dbReference type="Gene3D" id="1.20.5.1930">
    <property type="match status" value="1"/>
</dbReference>
<comment type="catalytic activity">
    <reaction evidence="1">
        <text>ATP + protein L-histidine = ADP + protein N-phospho-L-histidine.</text>
        <dbReference type="EC" id="2.7.13.3"/>
    </reaction>
</comment>
<gene>
    <name evidence="13" type="ORF">J2853_006527</name>
</gene>
<dbReference type="Pfam" id="PF23539">
    <property type="entry name" value="DUF7134"/>
    <property type="match status" value="1"/>
</dbReference>
<dbReference type="PANTHER" id="PTHR24421">
    <property type="entry name" value="NITRATE/NITRITE SENSOR PROTEIN NARX-RELATED"/>
    <property type="match status" value="1"/>
</dbReference>
<keyword evidence="9" id="KW-0812">Transmembrane</keyword>
<keyword evidence="8" id="KW-0902">Two-component regulatory system</keyword>
<feature type="transmembrane region" description="Helical" evidence="9">
    <location>
        <begin position="109"/>
        <end position="130"/>
    </location>
</feature>
<evidence type="ECO:0000259" key="11">
    <source>
        <dbReference type="Pfam" id="PF07730"/>
    </source>
</evidence>
<dbReference type="CDD" id="cd16917">
    <property type="entry name" value="HATPase_UhpB-NarQ-NarX-like"/>
    <property type="match status" value="1"/>
</dbReference>
<dbReference type="EMBL" id="JAUSQU010000001">
    <property type="protein sequence ID" value="MDP9847316.1"/>
    <property type="molecule type" value="Genomic_DNA"/>
</dbReference>
<feature type="transmembrane region" description="Helical" evidence="9">
    <location>
        <begin position="46"/>
        <end position="62"/>
    </location>
</feature>
<keyword evidence="6 13" id="KW-0418">Kinase</keyword>
<reference evidence="13 14" key="1">
    <citation type="submission" date="2023-07" db="EMBL/GenBank/DDBJ databases">
        <title>Sequencing the genomes of 1000 actinobacteria strains.</title>
        <authorList>
            <person name="Klenk H.-P."/>
        </authorList>
    </citation>
    <scope>NUCLEOTIDE SEQUENCE [LARGE SCALE GENOMIC DNA]</scope>
    <source>
        <strain evidence="13 14">DSM 46740</strain>
    </source>
</reference>
<feature type="domain" description="Signal transduction histidine kinase subgroup 3 dimerisation and phosphoacceptor" evidence="11">
    <location>
        <begin position="175"/>
        <end position="240"/>
    </location>
</feature>
<evidence type="ECO:0000259" key="12">
    <source>
        <dbReference type="Pfam" id="PF23539"/>
    </source>
</evidence>
<dbReference type="Gene3D" id="3.30.565.10">
    <property type="entry name" value="Histidine kinase-like ATPase, C-terminal domain"/>
    <property type="match status" value="1"/>
</dbReference>
<keyword evidence="5" id="KW-0547">Nucleotide-binding</keyword>
<feature type="transmembrane region" description="Helical" evidence="9">
    <location>
        <begin position="21"/>
        <end position="40"/>
    </location>
</feature>
<evidence type="ECO:0000256" key="6">
    <source>
        <dbReference type="ARBA" id="ARBA00022777"/>
    </source>
</evidence>
<keyword evidence="9" id="KW-1133">Transmembrane helix</keyword>
<evidence type="ECO:0000256" key="1">
    <source>
        <dbReference type="ARBA" id="ARBA00000085"/>
    </source>
</evidence>
<evidence type="ECO:0000256" key="5">
    <source>
        <dbReference type="ARBA" id="ARBA00022741"/>
    </source>
</evidence>
<dbReference type="InterPro" id="IPR036890">
    <property type="entry name" value="HATPase_C_sf"/>
</dbReference>
<evidence type="ECO:0000313" key="13">
    <source>
        <dbReference type="EMBL" id="MDP9847316.1"/>
    </source>
</evidence>
<dbReference type="InterPro" id="IPR050482">
    <property type="entry name" value="Sensor_HK_TwoCompSys"/>
</dbReference>
<organism evidence="13 14">
    <name type="scientific">Streptosporangium lutulentum</name>
    <dbReference type="NCBI Taxonomy" id="1461250"/>
    <lineage>
        <taxon>Bacteria</taxon>
        <taxon>Bacillati</taxon>
        <taxon>Actinomycetota</taxon>
        <taxon>Actinomycetes</taxon>
        <taxon>Streptosporangiales</taxon>
        <taxon>Streptosporangiaceae</taxon>
        <taxon>Streptosporangium</taxon>
    </lineage>
</organism>
<dbReference type="Pfam" id="PF07730">
    <property type="entry name" value="HisKA_3"/>
    <property type="match status" value="1"/>
</dbReference>
<dbReference type="GO" id="GO:0016301">
    <property type="term" value="F:kinase activity"/>
    <property type="evidence" value="ECO:0007669"/>
    <property type="project" value="UniProtKB-KW"/>
</dbReference>
<proteinExistence type="predicted"/>
<evidence type="ECO:0000256" key="8">
    <source>
        <dbReference type="ARBA" id="ARBA00023012"/>
    </source>
</evidence>
<dbReference type="RefSeq" id="WP_307564420.1">
    <property type="nucleotide sequence ID" value="NZ_JAUSQU010000001.1"/>
</dbReference>
<dbReference type="SUPFAM" id="SSF55874">
    <property type="entry name" value="ATPase domain of HSP90 chaperone/DNA topoisomerase II/histidine kinase"/>
    <property type="match status" value="1"/>
</dbReference>
<evidence type="ECO:0000313" key="14">
    <source>
        <dbReference type="Proteomes" id="UP001225356"/>
    </source>
</evidence>
<feature type="domain" description="DUF7134" evidence="12">
    <location>
        <begin position="14"/>
        <end position="133"/>
    </location>
</feature>
<evidence type="ECO:0000259" key="10">
    <source>
        <dbReference type="Pfam" id="PF02518"/>
    </source>
</evidence>
<dbReference type="Pfam" id="PF02518">
    <property type="entry name" value="HATPase_c"/>
    <property type="match status" value="1"/>
</dbReference>
<dbReference type="PANTHER" id="PTHR24421:SF10">
    <property type="entry name" value="NITRATE_NITRITE SENSOR PROTEIN NARQ"/>
    <property type="match status" value="1"/>
</dbReference>
<evidence type="ECO:0000256" key="7">
    <source>
        <dbReference type="ARBA" id="ARBA00022840"/>
    </source>
</evidence>